<proteinExistence type="predicted"/>
<name>A0A7R9IZW2_TIMCA</name>
<gene>
    <name evidence="1" type="ORF">TCMB3V08_LOCUS2456</name>
</gene>
<accession>A0A7R9IZW2</accession>
<protein>
    <submittedName>
        <fullName evidence="1">(California timema) hypothetical protein</fullName>
    </submittedName>
</protein>
<organism evidence="1">
    <name type="scientific">Timema californicum</name>
    <name type="common">California timema</name>
    <name type="synonym">Walking stick</name>
    <dbReference type="NCBI Taxonomy" id="61474"/>
    <lineage>
        <taxon>Eukaryota</taxon>
        <taxon>Metazoa</taxon>
        <taxon>Ecdysozoa</taxon>
        <taxon>Arthropoda</taxon>
        <taxon>Hexapoda</taxon>
        <taxon>Insecta</taxon>
        <taxon>Pterygota</taxon>
        <taxon>Neoptera</taxon>
        <taxon>Polyneoptera</taxon>
        <taxon>Phasmatodea</taxon>
        <taxon>Timematodea</taxon>
        <taxon>Timematoidea</taxon>
        <taxon>Timematidae</taxon>
        <taxon>Timema</taxon>
    </lineage>
</organism>
<sequence>MGGGHTGASERASARATERARLKDRTVSIFQARALDPVQSSLQALGNIIVWSANYALARSLASVATQSLARSLARTLVSLAEPLHCCGRPGDPPYFVYLCHEQASPAIWPPPQSHKTRRGVTTPPILLLGHLLMSTKGFTTLSLIRLWLAPDWKDLSARPRIRLSRDGRPDMVRRTCFGMRGGDPRISMDKAVNKEIVDLRISPKMVTANANMVVVSPT</sequence>
<evidence type="ECO:0000313" key="1">
    <source>
        <dbReference type="EMBL" id="CAD7569727.1"/>
    </source>
</evidence>
<reference evidence="1" key="1">
    <citation type="submission" date="2020-11" db="EMBL/GenBank/DDBJ databases">
        <authorList>
            <person name="Tran Van P."/>
        </authorList>
    </citation>
    <scope>NUCLEOTIDE SEQUENCE</scope>
</reference>
<dbReference type="EMBL" id="OE179785">
    <property type="protein sequence ID" value="CAD7569727.1"/>
    <property type="molecule type" value="Genomic_DNA"/>
</dbReference>
<dbReference type="AlphaFoldDB" id="A0A7R9IZW2"/>